<dbReference type="NCBIfam" id="TIGR00756">
    <property type="entry name" value="PPR"/>
    <property type="match status" value="6"/>
</dbReference>
<evidence type="ECO:0008006" key="5">
    <source>
        <dbReference type="Google" id="ProtNLM"/>
    </source>
</evidence>
<feature type="repeat" description="PPR" evidence="2">
    <location>
        <begin position="793"/>
        <end position="827"/>
    </location>
</feature>
<dbReference type="AlphaFoldDB" id="A0A9Q0QPI0"/>
<proteinExistence type="predicted"/>
<comment type="caution">
    <text evidence="3">The sequence shown here is derived from an EMBL/GenBank/DDBJ whole genome shotgun (WGS) entry which is preliminary data.</text>
</comment>
<dbReference type="FunFam" id="1.25.40.10:FF:000158">
    <property type="entry name" value="pentatricopeptide repeat-containing protein At2g33680"/>
    <property type="match status" value="1"/>
</dbReference>
<dbReference type="PROSITE" id="PS51375">
    <property type="entry name" value="PPR"/>
    <property type="match status" value="7"/>
</dbReference>
<sequence>MRRCANNLQVKRPFPSTNPFLHGKPASNVRFVCSMVDPKPQSKGTPITKPFFLISILRNSASHGSFQVTKMVHAYILRTGFKSDLLVFNNLLHVYCTDGLISDALKLFYKIPERDVVSWNTMTSGLVGSGFFYEGFSFYREMRRVGFIPSQSSFASVLVASTEMGSLVNCRQIHGECFKCGFLSDLLVRNALLTAYVKCGDIKGSRDIFDGMKIFDEASCEILLRVYLQLGSSSEAFDLFRRSHLIGVPFSCFALSSLISFCESSELINHGIQIHGYIFKVGLHSDVSVVNSLIAMYARSYLLEEASCLFEGLRFRDIVTWNSLIAGYALNREGDVGVALVGMLLSTGMRMNESTFSSFLSSSTTLTVLESAKKAHVLILKMSESLDQVTVNIMLTMYCRCKSLHYATKVFEVMKRDVISFNLLIGLFQDLGQLGEAIRLFRQCQLEGLNVDELMYSSLMSSCSKLGTLPIGEQIHGCIIKNGFEKVLLLLSNSLLEMYSQCCKLESMEKIFSEIDGPDIFTWNTMIMGYARFGCFDQAIKIWDKMMELSIELNEFSYCTMLDICSYLEASVIGEHIQAQIQKLGLFSDTSLMNSLLTMYASCGMMEKASKIFSEIPLTDSVSWNAIVCGYAQNGFVQESLRLYMLMNANGLRPNHMTFASISKSCATCTDLKLGLQFHAQIIITGFESYILVSNSFINLYAKCGDINDSSRIFQNTINYRDVITWNSMICGYTYHGCGREALDTLLDMKTSGEKPNSVTFIGVLSACSHAGLVKEAEAIFKSMYRDHGIVPCEEHYSCMVDVLCRGGNLREAKDLIESMPFRPCSLIWQTLLSACRNNENIQLGKEVAEKVMQLEPLDSSAYILLSNIYASVEKMEEKAEMRRKMKDRRVKKEVGYSWIWS</sequence>
<dbReference type="Pfam" id="PF20431">
    <property type="entry name" value="E_motif"/>
    <property type="match status" value="1"/>
</dbReference>
<dbReference type="InterPro" id="IPR011990">
    <property type="entry name" value="TPR-like_helical_dom_sf"/>
</dbReference>
<dbReference type="Pfam" id="PF01535">
    <property type="entry name" value="PPR"/>
    <property type="match status" value="9"/>
</dbReference>
<dbReference type="Gene3D" id="1.25.40.10">
    <property type="entry name" value="Tetratricopeptide repeat domain"/>
    <property type="match status" value="6"/>
</dbReference>
<dbReference type="InterPro" id="IPR046848">
    <property type="entry name" value="E_motif"/>
</dbReference>
<keyword evidence="1" id="KW-0677">Repeat</keyword>
<gene>
    <name evidence="3" type="ORF">NE237_018942</name>
</gene>
<feature type="repeat" description="PPR" evidence="2">
    <location>
        <begin position="115"/>
        <end position="149"/>
    </location>
</feature>
<feature type="repeat" description="PPR" evidence="2">
    <location>
        <begin position="757"/>
        <end position="792"/>
    </location>
</feature>
<dbReference type="EMBL" id="JAMYWD010000007">
    <property type="protein sequence ID" value="KAJ4967093.1"/>
    <property type="molecule type" value="Genomic_DNA"/>
</dbReference>
<dbReference type="GO" id="GO:0009451">
    <property type="term" value="P:RNA modification"/>
    <property type="evidence" value="ECO:0007669"/>
    <property type="project" value="InterPro"/>
</dbReference>
<dbReference type="GO" id="GO:0099402">
    <property type="term" value="P:plant organ development"/>
    <property type="evidence" value="ECO:0007669"/>
    <property type="project" value="UniProtKB-ARBA"/>
</dbReference>
<feature type="repeat" description="PPR" evidence="2">
    <location>
        <begin position="722"/>
        <end position="756"/>
    </location>
</feature>
<dbReference type="OrthoDB" id="185373at2759"/>
<protein>
    <recommendedName>
        <fullName evidence="5">Pentatricopeptide repeat-containing protein</fullName>
    </recommendedName>
</protein>
<dbReference type="Pfam" id="PF13041">
    <property type="entry name" value="PPR_2"/>
    <property type="match status" value="3"/>
</dbReference>
<reference evidence="3" key="1">
    <citation type="journal article" date="2023" name="Plant J.">
        <title>The genome of the king protea, Protea cynaroides.</title>
        <authorList>
            <person name="Chang J."/>
            <person name="Duong T.A."/>
            <person name="Schoeman C."/>
            <person name="Ma X."/>
            <person name="Roodt D."/>
            <person name="Barker N."/>
            <person name="Li Z."/>
            <person name="Van de Peer Y."/>
            <person name="Mizrachi E."/>
        </authorList>
    </citation>
    <scope>NUCLEOTIDE SEQUENCE</scope>
    <source>
        <tissue evidence="3">Young leaves</tissue>
    </source>
</reference>
<dbReference type="PANTHER" id="PTHR47926">
    <property type="entry name" value="PENTATRICOPEPTIDE REPEAT-CONTAINING PROTEIN"/>
    <property type="match status" value="1"/>
</dbReference>
<dbReference type="InterPro" id="IPR046960">
    <property type="entry name" value="PPR_At4g14850-like_plant"/>
</dbReference>
<dbReference type="InterPro" id="IPR002885">
    <property type="entry name" value="PPR_rpt"/>
</dbReference>
<name>A0A9Q0QPI0_9MAGN</name>
<dbReference type="GO" id="GO:0003723">
    <property type="term" value="F:RNA binding"/>
    <property type="evidence" value="ECO:0007669"/>
    <property type="project" value="InterPro"/>
</dbReference>
<feature type="repeat" description="PPR" evidence="2">
    <location>
        <begin position="519"/>
        <end position="553"/>
    </location>
</feature>
<keyword evidence="4" id="KW-1185">Reference proteome</keyword>
<evidence type="ECO:0000256" key="1">
    <source>
        <dbReference type="ARBA" id="ARBA00022737"/>
    </source>
</evidence>
<accession>A0A9Q0QPI0</accession>
<feature type="repeat" description="PPR" evidence="2">
    <location>
        <begin position="620"/>
        <end position="654"/>
    </location>
</feature>
<evidence type="ECO:0000313" key="4">
    <source>
        <dbReference type="Proteomes" id="UP001141806"/>
    </source>
</evidence>
<organism evidence="3 4">
    <name type="scientific">Protea cynaroides</name>
    <dbReference type="NCBI Taxonomy" id="273540"/>
    <lineage>
        <taxon>Eukaryota</taxon>
        <taxon>Viridiplantae</taxon>
        <taxon>Streptophyta</taxon>
        <taxon>Embryophyta</taxon>
        <taxon>Tracheophyta</taxon>
        <taxon>Spermatophyta</taxon>
        <taxon>Magnoliopsida</taxon>
        <taxon>Proteales</taxon>
        <taxon>Proteaceae</taxon>
        <taxon>Protea</taxon>
    </lineage>
</organism>
<feature type="repeat" description="PPR" evidence="2">
    <location>
        <begin position="387"/>
        <end position="421"/>
    </location>
</feature>
<dbReference type="Proteomes" id="UP001141806">
    <property type="component" value="Unassembled WGS sequence"/>
</dbReference>
<evidence type="ECO:0000256" key="2">
    <source>
        <dbReference type="PROSITE-ProRule" id="PRU00708"/>
    </source>
</evidence>
<evidence type="ECO:0000313" key="3">
    <source>
        <dbReference type="EMBL" id="KAJ4967093.1"/>
    </source>
</evidence>
<dbReference type="FunFam" id="1.25.40.10:FF:000073">
    <property type="entry name" value="Pentatricopeptide repeat-containing protein chloroplastic"/>
    <property type="match status" value="1"/>
</dbReference>